<proteinExistence type="predicted"/>
<dbReference type="EMBL" id="BMZG01000029">
    <property type="protein sequence ID" value="GHA80224.1"/>
    <property type="molecule type" value="Genomic_DNA"/>
</dbReference>
<evidence type="ECO:0000313" key="1">
    <source>
        <dbReference type="EMBL" id="GHA80224.1"/>
    </source>
</evidence>
<accession>A0A8J3CNT2</accession>
<sequence>MAKIKVGDVFSILTKKGKVYLHYLRAEKGKECIKVLDGFFTKDCNDLENLVKAPERFFIGFPVAAAYRRKIIVLEGFVPANDYELPKYTRTPSSILGVFQGWYIIDEQSWVRTLVDDLTPEQLKLSPRGSVNDTLLVEWLETDFSLEKWTTEYILSNLKEAALNGKKD</sequence>
<reference evidence="1" key="1">
    <citation type="journal article" date="2014" name="Int. J. Syst. Evol. Microbiol.">
        <title>Complete genome sequence of Corynebacterium casei LMG S-19264T (=DSM 44701T), isolated from a smear-ripened cheese.</title>
        <authorList>
            <consortium name="US DOE Joint Genome Institute (JGI-PGF)"/>
            <person name="Walter F."/>
            <person name="Albersmeier A."/>
            <person name="Kalinowski J."/>
            <person name="Ruckert C."/>
        </authorList>
    </citation>
    <scope>NUCLEOTIDE SEQUENCE</scope>
    <source>
        <strain evidence="1">KCTC 32501</strain>
    </source>
</reference>
<evidence type="ECO:0008006" key="3">
    <source>
        <dbReference type="Google" id="ProtNLM"/>
    </source>
</evidence>
<reference evidence="1" key="2">
    <citation type="submission" date="2020-09" db="EMBL/GenBank/DDBJ databases">
        <authorList>
            <person name="Sun Q."/>
            <person name="Kim S."/>
        </authorList>
    </citation>
    <scope>NUCLEOTIDE SEQUENCE</scope>
    <source>
        <strain evidence="1">KCTC 32501</strain>
    </source>
</reference>
<dbReference type="AlphaFoldDB" id="A0A8J3CNT2"/>
<keyword evidence="2" id="KW-1185">Reference proteome</keyword>
<name>A0A8J3CNT2_9BURK</name>
<evidence type="ECO:0000313" key="2">
    <source>
        <dbReference type="Proteomes" id="UP000614287"/>
    </source>
</evidence>
<organism evidence="1 2">
    <name type="scientific">Formosimonas limnophila</name>
    <dbReference type="NCBI Taxonomy" id="1384487"/>
    <lineage>
        <taxon>Bacteria</taxon>
        <taxon>Pseudomonadati</taxon>
        <taxon>Pseudomonadota</taxon>
        <taxon>Betaproteobacteria</taxon>
        <taxon>Burkholderiales</taxon>
        <taxon>Burkholderiaceae</taxon>
        <taxon>Formosimonas</taxon>
    </lineage>
</organism>
<protein>
    <recommendedName>
        <fullName evidence="3">Immunity protein 26</fullName>
    </recommendedName>
</protein>
<dbReference type="RefSeq" id="WP_189493952.1">
    <property type="nucleotide sequence ID" value="NZ_BMZG01000029.1"/>
</dbReference>
<comment type="caution">
    <text evidence="1">The sequence shown here is derived from an EMBL/GenBank/DDBJ whole genome shotgun (WGS) entry which is preliminary data.</text>
</comment>
<dbReference type="Proteomes" id="UP000614287">
    <property type="component" value="Unassembled WGS sequence"/>
</dbReference>
<gene>
    <name evidence="1" type="ORF">GCM10009007_21120</name>
</gene>